<dbReference type="AlphaFoldDB" id="A0A2U3QHE3"/>
<feature type="domain" description="Response regulatory" evidence="3">
    <location>
        <begin position="2"/>
        <end position="115"/>
    </location>
</feature>
<evidence type="ECO:0000313" key="5">
    <source>
        <dbReference type="Proteomes" id="UP000245125"/>
    </source>
</evidence>
<dbReference type="PANTHER" id="PTHR44591">
    <property type="entry name" value="STRESS RESPONSE REGULATOR PROTEIN 1"/>
    <property type="match status" value="1"/>
</dbReference>
<dbReference type="InterPro" id="IPR011006">
    <property type="entry name" value="CheY-like_superfamily"/>
</dbReference>
<accession>A0A2U3QHE3</accession>
<dbReference type="EMBL" id="OUUY01000081">
    <property type="protein sequence ID" value="SPQ00847.1"/>
    <property type="molecule type" value="Genomic_DNA"/>
</dbReference>
<dbReference type="PROSITE" id="PS50110">
    <property type="entry name" value="RESPONSE_REGULATORY"/>
    <property type="match status" value="1"/>
</dbReference>
<protein>
    <submittedName>
        <fullName evidence="4">Two component, sigma54 specific, transcriptional regulator, Fis family</fullName>
    </submittedName>
</protein>
<sequence length="115" mass="12671">MKILVADDEQLVRWFLERALRKGGHEVITVSNVADACEKLASQDIDLLIIDLRMPEGSGLEVVKKVINSPGKTKVIVCSAFVTAELEDELKSNGVHVLKKPFKLDELVSAVKNCL</sequence>
<dbReference type="Proteomes" id="UP000245125">
    <property type="component" value="Unassembled WGS sequence"/>
</dbReference>
<dbReference type="OrthoDB" id="9808843at2"/>
<keyword evidence="1 2" id="KW-0597">Phosphoprotein</keyword>
<dbReference type="CDD" id="cd00156">
    <property type="entry name" value="REC"/>
    <property type="match status" value="1"/>
</dbReference>
<dbReference type="PANTHER" id="PTHR44591:SF3">
    <property type="entry name" value="RESPONSE REGULATORY DOMAIN-CONTAINING PROTEIN"/>
    <property type="match status" value="1"/>
</dbReference>
<evidence type="ECO:0000313" key="4">
    <source>
        <dbReference type="EMBL" id="SPQ00847.1"/>
    </source>
</evidence>
<dbReference type="InterPro" id="IPR050595">
    <property type="entry name" value="Bact_response_regulator"/>
</dbReference>
<dbReference type="GO" id="GO:0000160">
    <property type="term" value="P:phosphorelay signal transduction system"/>
    <property type="evidence" value="ECO:0007669"/>
    <property type="project" value="InterPro"/>
</dbReference>
<evidence type="ECO:0000256" key="2">
    <source>
        <dbReference type="PROSITE-ProRule" id="PRU00169"/>
    </source>
</evidence>
<evidence type="ECO:0000259" key="3">
    <source>
        <dbReference type="PROSITE" id="PS50110"/>
    </source>
</evidence>
<keyword evidence="5" id="KW-1185">Reference proteome</keyword>
<dbReference type="InterPro" id="IPR001789">
    <property type="entry name" value="Sig_transdc_resp-reg_receiver"/>
</dbReference>
<feature type="modified residue" description="4-aspartylphosphate" evidence="2">
    <location>
        <position position="51"/>
    </location>
</feature>
<gene>
    <name evidence="4" type="ORF">NBG4_350012</name>
</gene>
<reference evidence="5" key="1">
    <citation type="submission" date="2018-03" db="EMBL/GenBank/DDBJ databases">
        <authorList>
            <person name="Zecchin S."/>
        </authorList>
    </citation>
    <scope>NUCLEOTIDE SEQUENCE [LARGE SCALE GENOMIC DNA]</scope>
</reference>
<dbReference type="SUPFAM" id="SSF52172">
    <property type="entry name" value="CheY-like"/>
    <property type="match status" value="1"/>
</dbReference>
<proteinExistence type="predicted"/>
<dbReference type="SMART" id="SM00448">
    <property type="entry name" value="REC"/>
    <property type="match status" value="1"/>
</dbReference>
<dbReference type="Gene3D" id="3.40.50.2300">
    <property type="match status" value="1"/>
</dbReference>
<evidence type="ECO:0000256" key="1">
    <source>
        <dbReference type="ARBA" id="ARBA00022553"/>
    </source>
</evidence>
<organism evidence="4 5">
    <name type="scientific">Candidatus Sulfobium mesophilum</name>
    <dbReference type="NCBI Taxonomy" id="2016548"/>
    <lineage>
        <taxon>Bacteria</taxon>
        <taxon>Pseudomonadati</taxon>
        <taxon>Nitrospirota</taxon>
        <taxon>Nitrospiria</taxon>
        <taxon>Nitrospirales</taxon>
        <taxon>Nitrospiraceae</taxon>
        <taxon>Candidatus Sulfobium</taxon>
    </lineage>
</organism>
<dbReference type="Pfam" id="PF00072">
    <property type="entry name" value="Response_reg"/>
    <property type="match status" value="1"/>
</dbReference>
<name>A0A2U3QHE3_9BACT</name>